<evidence type="ECO:0000259" key="1">
    <source>
        <dbReference type="Pfam" id="PF05305"/>
    </source>
</evidence>
<reference evidence="2 3" key="1">
    <citation type="journal article" date="2012" name="J. Bacteriol.">
        <title>Complete Genome Sequence of Mycobacterium vaccae Type Strain ATCC 25954.</title>
        <authorList>
            <person name="Ho Y.S."/>
            <person name="Adroub S.A."/>
            <person name="Abadi M."/>
            <person name="Al Alwan B."/>
            <person name="Alkhateeb R."/>
            <person name="Gao G."/>
            <person name="Ragab A."/>
            <person name="Ali S."/>
            <person name="van Soolingen D."/>
            <person name="Bitter W."/>
            <person name="Pain A."/>
            <person name="Abdallah A.M."/>
        </authorList>
    </citation>
    <scope>NUCLEOTIDE SEQUENCE [LARGE SCALE GENOMIC DNA]</scope>
    <source>
        <strain evidence="2 3">ATCC 25954</strain>
    </source>
</reference>
<accession>K0UUM8</accession>
<proteinExistence type="predicted"/>
<dbReference type="AlphaFoldDB" id="K0UUM8"/>
<dbReference type="EMBL" id="ALQA01000014">
    <property type="protein sequence ID" value="EJZ10466.1"/>
    <property type="molecule type" value="Genomic_DNA"/>
</dbReference>
<dbReference type="Proteomes" id="UP000006072">
    <property type="component" value="Unassembled WGS sequence"/>
</dbReference>
<dbReference type="InterPro" id="IPR007969">
    <property type="entry name" value="DUF732"/>
</dbReference>
<dbReference type="eggNOG" id="ENOG5030379">
    <property type="taxonomic scope" value="Bacteria"/>
</dbReference>
<keyword evidence="3" id="KW-1185">Reference proteome</keyword>
<dbReference type="PATRIC" id="fig|1194972.3.peg.1789"/>
<gene>
    <name evidence="2" type="ORF">MVAC_08899</name>
</gene>
<comment type="caution">
    <text evidence="2">The sequence shown here is derived from an EMBL/GenBank/DDBJ whole genome shotgun (WGS) entry which is preliminary data.</text>
</comment>
<organism evidence="2 3">
    <name type="scientific">Mycolicibacterium vaccae ATCC 25954</name>
    <dbReference type="NCBI Taxonomy" id="1194972"/>
    <lineage>
        <taxon>Bacteria</taxon>
        <taxon>Bacillati</taxon>
        <taxon>Actinomycetota</taxon>
        <taxon>Actinomycetes</taxon>
        <taxon>Mycobacteriales</taxon>
        <taxon>Mycobacteriaceae</taxon>
        <taxon>Mycolicibacterium</taxon>
    </lineage>
</organism>
<dbReference type="Pfam" id="PF05305">
    <property type="entry name" value="DUF732"/>
    <property type="match status" value="1"/>
</dbReference>
<protein>
    <recommendedName>
        <fullName evidence="1">DUF732 domain-containing protein</fullName>
    </recommendedName>
</protein>
<sequence length="118" mass="12483">MALSVATIAAVAGPAPTARADEVAYLVNVTLAPGYDFAGVDAALEYGHGICRKLADGRTYPELIADVRADFRTADDYQASYLLGQAANELCPEWIPALRNSAAGYRPSSDHHTSAERG</sequence>
<evidence type="ECO:0000313" key="3">
    <source>
        <dbReference type="Proteomes" id="UP000006072"/>
    </source>
</evidence>
<name>K0UUM8_MYCVA</name>
<dbReference type="HOGENOM" id="CLU_132614_1_0_11"/>
<evidence type="ECO:0000313" key="2">
    <source>
        <dbReference type="EMBL" id="EJZ10466.1"/>
    </source>
</evidence>
<feature type="domain" description="DUF732" evidence="1">
    <location>
        <begin position="22"/>
        <end position="93"/>
    </location>
</feature>